<comment type="caution">
    <text evidence="3">The sequence shown here is derived from an EMBL/GenBank/DDBJ whole genome shotgun (WGS) entry which is preliminary data.</text>
</comment>
<dbReference type="Pfam" id="PF03399">
    <property type="entry name" value="SAC3_GANP"/>
    <property type="match status" value="1"/>
</dbReference>
<evidence type="ECO:0000313" key="4">
    <source>
        <dbReference type="Proteomes" id="UP000383932"/>
    </source>
</evidence>
<organism evidence="3 4">
    <name type="scientific">Ceratobasidium theobromae</name>
    <dbReference type="NCBI Taxonomy" id="1582974"/>
    <lineage>
        <taxon>Eukaryota</taxon>
        <taxon>Fungi</taxon>
        <taxon>Dikarya</taxon>
        <taxon>Basidiomycota</taxon>
        <taxon>Agaricomycotina</taxon>
        <taxon>Agaricomycetes</taxon>
        <taxon>Cantharellales</taxon>
        <taxon>Ceratobasidiaceae</taxon>
        <taxon>Ceratobasidium</taxon>
    </lineage>
</organism>
<protein>
    <submittedName>
        <fullName evidence="3">SAC3 family protein 1</fullName>
    </submittedName>
</protein>
<feature type="region of interest" description="Disordered" evidence="1">
    <location>
        <begin position="825"/>
        <end position="850"/>
    </location>
</feature>
<dbReference type="EMBL" id="SSOP01000163">
    <property type="protein sequence ID" value="KAB5590524.1"/>
    <property type="molecule type" value="Genomic_DNA"/>
</dbReference>
<dbReference type="PANTHER" id="PTHR12436:SF3">
    <property type="entry name" value="GERMINAL-CENTER ASSOCIATED NUCLEAR PROTEIN"/>
    <property type="match status" value="1"/>
</dbReference>
<accession>A0A5N5QFT4</accession>
<dbReference type="GO" id="GO:0070390">
    <property type="term" value="C:transcription export complex 2"/>
    <property type="evidence" value="ECO:0007669"/>
    <property type="project" value="TreeGrafter"/>
</dbReference>
<sequence length="1405" mass="154539">MDSGADALARRAQRFGKASANETVHVDEEGRLLELIQLRSLERKEAEKDGILSTGKTRLEEAKDLVGTCPGMISEYQYLWRKLRYNNIHSLEKDENGVPQWYLTIKDYARSAAGNEQELPSDVRSPDVLLRTTDYLLTHILTTHPFNAVNQAFIRDRARAIVKDFTMQHVRDAPAIESHERIVRMAALSMHVFRDQRQPDGPFDHDGERKQFVNALSSLTQFYTDSRTPSLPKTFISPTHISPNEPEFTAYWHLFSLRRPPAMPELDSTVHDPSLYPNAILSHPLFRLARTFVTLWAQSCQLITAAENMLLSPQERAAKEARDANRGVHRFKRAPVEETQHASEEDEHWRPQRFEYPPGFAFPALALLRRLADPGVPWVLAAVLEASALDDVRARALWEIWQMRRGADVSVAELVDLLGCDEPEDVRILVDTIVEASGRAVRKLRPKGSDEVRAYRLAGSMKFPSHFSRVRRSVRLIDSKRPAHLHLADIVNQSWEKSTNDYELTIEDVPELVLPERVDVEEGDTMSKPAPSRSTTMPPPAFSRTSSALELSHGGTPPIGATNTNGAAGGAGAGAVFAGFGAVDKTSTTTKPNPFGGPTTTKPNSHAARSATLPNPFGSNNPFGTSQANAFGGKSGAGSGFGAGASAFGAGASAFGASSSALGEKSSTTPSATTLTNATAAFGTGAGAFETKAVESAGLPKPSGSPLTSKLSPFAANFVPRFALPGAAAAPQVPQAPQVSRVPAPLVLDSASAPAPAPAPPALAPVAPPEVVAQAEAAKAAKEAKLREKLEAARREEVRLRAEEQRKAKEKQTLEEQEQLFKLQEEQQAEKEQQAKQRAAEEQAKREAELQRQAAERERLLHSVTAELLLADILEILVVPEVQYVVARKREDLKLLALYFAWWKERAAKRVKRRRVLENMGLGRVGVAGAAEEVGELFDAEDEDEDLDLDTVVRKKRRTASLREDRNDAELAAAIAKAAAERERLWAPGIFLDIIKDIVENKARQVGKSLNEIPGWDVWLCTSGANKSSAEWLRRKLNARPTQLVDGTVSISSVTPKEHKKESAPGLVVFECSPYLGAAMTEQEWLQEQCLVKRGKPNSTVILRNVKPRFLRPFAPVRRMITKAASHLADVSIQGDPAVVVLVDETVEEVLQGAVTSLELDIEGRPVVEQSSLADSLSKQISIWHRSLVDVLRKTPSFDDEDNTTYIAQVISLFLKAFNLMTTGIAQLATPHLDQVIQLPEFSFNVIQDNKSLYNLADSYATSLSFAEAVDLNVLRTTMRQARHSSRPFPARFFCERVAQLVDIALMPVISGSRPRSDVLSIERKFEIGLNEVIGTLDARTRKRVQHTSPVRDTKKPRLSPDASPQRENGHAVPEATAGNSEADRLRAVLAKTRNRWAESDSNDL</sequence>
<feature type="region of interest" description="Disordered" evidence="1">
    <location>
        <begin position="1341"/>
        <end position="1387"/>
    </location>
</feature>
<evidence type="ECO:0000313" key="3">
    <source>
        <dbReference type="EMBL" id="KAB5590524.1"/>
    </source>
</evidence>
<dbReference type="OrthoDB" id="264795at2759"/>
<feature type="region of interest" description="Disordered" evidence="1">
    <location>
        <begin position="585"/>
        <end position="625"/>
    </location>
</feature>
<feature type="compositionally biased region" description="Polar residues" evidence="1">
    <location>
        <begin position="585"/>
        <end position="604"/>
    </location>
</feature>
<dbReference type="PANTHER" id="PTHR12436">
    <property type="entry name" value="80 KDA MCM3-ASSOCIATED PROTEIN"/>
    <property type="match status" value="1"/>
</dbReference>
<dbReference type="InterPro" id="IPR045107">
    <property type="entry name" value="SAC3/GANP/THP3"/>
</dbReference>
<gene>
    <name evidence="3" type="ORF">CTheo_6023</name>
</gene>
<dbReference type="Gene3D" id="1.25.40.990">
    <property type="match status" value="1"/>
</dbReference>
<keyword evidence="4" id="KW-1185">Reference proteome</keyword>
<proteinExistence type="predicted"/>
<name>A0A5N5QFT4_9AGAM</name>
<evidence type="ECO:0000256" key="1">
    <source>
        <dbReference type="SAM" id="MobiDB-lite"/>
    </source>
</evidence>
<feature type="region of interest" description="Disordered" evidence="1">
    <location>
        <begin position="520"/>
        <end position="566"/>
    </location>
</feature>
<evidence type="ECO:0000259" key="2">
    <source>
        <dbReference type="Pfam" id="PF03399"/>
    </source>
</evidence>
<reference evidence="3 4" key="1">
    <citation type="journal article" date="2019" name="Fungal Biol. Biotechnol.">
        <title>Draft genome sequence of fastidious pathogen Ceratobasidium theobromae, which causes vascular-streak dieback in Theobroma cacao.</title>
        <authorList>
            <person name="Ali S.S."/>
            <person name="Asman A."/>
            <person name="Shao J."/>
            <person name="Firmansyah A.P."/>
            <person name="Susilo A.W."/>
            <person name="Rosmana A."/>
            <person name="McMahon P."/>
            <person name="Junaid M."/>
            <person name="Guest D."/>
            <person name="Kheng T.Y."/>
            <person name="Meinhardt L.W."/>
            <person name="Bailey B.A."/>
        </authorList>
    </citation>
    <scope>NUCLEOTIDE SEQUENCE [LARGE SCALE GENOMIC DNA]</scope>
    <source>
        <strain evidence="3 4">CT2</strain>
    </source>
</reference>
<dbReference type="GO" id="GO:0006406">
    <property type="term" value="P:mRNA export from nucleus"/>
    <property type="evidence" value="ECO:0007669"/>
    <property type="project" value="TreeGrafter"/>
</dbReference>
<feature type="domain" description="SAC3/GANP/THP3 conserved" evidence="2">
    <location>
        <begin position="83"/>
        <end position="430"/>
    </location>
</feature>
<dbReference type="GO" id="GO:0005737">
    <property type="term" value="C:cytoplasm"/>
    <property type="evidence" value="ECO:0007669"/>
    <property type="project" value="TreeGrafter"/>
</dbReference>
<dbReference type="InterPro" id="IPR005062">
    <property type="entry name" value="SAC3/GANP/THP3_conserved"/>
</dbReference>
<dbReference type="Proteomes" id="UP000383932">
    <property type="component" value="Unassembled WGS sequence"/>
</dbReference>